<dbReference type="Pfam" id="PF12671">
    <property type="entry name" value="Amidase_6"/>
    <property type="match status" value="1"/>
</dbReference>
<gene>
    <name evidence="2" type="ORF">E2636_13980</name>
</gene>
<dbReference type="KEGG" id="panc:E2636_13980"/>
<sequence>MYNRQAAVQYANKWWNSNNPAYPIFDDDCTNYISQCLRAGGAPMRGYPNREKGWWVQGGTWSFSWTTSHSLRWYLDTSTVGLKAVKVANASDLELGDVISYDFQGDGRFDHTTIVTGFNGNEPLVNAHTNNSRARNWRYTDSMAFQDETKYIFFHIKDSFA</sequence>
<dbReference type="InterPro" id="IPR024301">
    <property type="entry name" value="Amidase_6"/>
</dbReference>
<evidence type="ECO:0000259" key="1">
    <source>
        <dbReference type="Pfam" id="PF12671"/>
    </source>
</evidence>
<dbReference type="PANTHER" id="PTHR40032">
    <property type="entry name" value="EXPORTED PROTEIN-RELATED"/>
    <property type="match status" value="1"/>
</dbReference>
<accession>A0A4P7A189</accession>
<dbReference type="OrthoDB" id="9812429at2"/>
<dbReference type="Proteomes" id="UP000294292">
    <property type="component" value="Chromosome"/>
</dbReference>
<keyword evidence="3" id="KW-1185">Reference proteome</keyword>
<evidence type="ECO:0000313" key="3">
    <source>
        <dbReference type="Proteomes" id="UP000294292"/>
    </source>
</evidence>
<name>A0A4P7A189_9BACL</name>
<proteinExistence type="predicted"/>
<protein>
    <submittedName>
        <fullName evidence="2">Amidase</fullName>
    </submittedName>
</protein>
<feature type="domain" description="Putative amidase" evidence="1">
    <location>
        <begin position="2"/>
        <end position="142"/>
    </location>
</feature>
<dbReference type="AlphaFoldDB" id="A0A4P7A189"/>
<organism evidence="2 3">
    <name type="scientific">Paenisporosarcina antarctica</name>
    <dbReference type="NCBI Taxonomy" id="417367"/>
    <lineage>
        <taxon>Bacteria</taxon>
        <taxon>Bacillati</taxon>
        <taxon>Bacillota</taxon>
        <taxon>Bacilli</taxon>
        <taxon>Bacillales</taxon>
        <taxon>Caryophanaceae</taxon>
        <taxon>Paenisporosarcina</taxon>
    </lineage>
</organism>
<dbReference type="RefSeq" id="WP_134210745.1">
    <property type="nucleotide sequence ID" value="NZ_CP038015.1"/>
</dbReference>
<dbReference type="PANTHER" id="PTHR40032:SF1">
    <property type="entry name" value="EXPORTED PROTEIN"/>
    <property type="match status" value="1"/>
</dbReference>
<evidence type="ECO:0000313" key="2">
    <source>
        <dbReference type="EMBL" id="QBP42189.1"/>
    </source>
</evidence>
<dbReference type="EMBL" id="CP038015">
    <property type="protein sequence ID" value="QBP42189.1"/>
    <property type="molecule type" value="Genomic_DNA"/>
</dbReference>
<reference evidence="2 3" key="1">
    <citation type="submission" date="2019-03" db="EMBL/GenBank/DDBJ databases">
        <title>Complete genome sequence of Paenisporosarcina antarctica CGMCC 1.6503T.</title>
        <authorList>
            <person name="Rong J.-C."/>
            <person name="Chi N.-Y."/>
            <person name="Zhang Q.-F."/>
        </authorList>
    </citation>
    <scope>NUCLEOTIDE SEQUENCE [LARGE SCALE GENOMIC DNA]</scope>
    <source>
        <strain evidence="2 3">CGMCC 1.6503</strain>
    </source>
</reference>